<feature type="domain" description="Antitoxin SocA-like Panacea" evidence="1">
    <location>
        <begin position="33"/>
        <end position="135"/>
    </location>
</feature>
<dbReference type="Pfam" id="PF13274">
    <property type="entry name" value="SocA_Panacea"/>
    <property type="match status" value="1"/>
</dbReference>
<protein>
    <recommendedName>
        <fullName evidence="1">Antitoxin SocA-like Panacea domain-containing protein</fullName>
    </recommendedName>
</protein>
<evidence type="ECO:0000259" key="1">
    <source>
        <dbReference type="Pfam" id="PF13274"/>
    </source>
</evidence>
<name>A0A3B0VNR4_9ZZZZ</name>
<sequence>MSSIAFEFDSQKAIEVILYIANRRNAPTIRDILKLIYLADKTSLENYGRFVTGDRYVAMEQGPVASNTYDILKEARDSNAFGFLVEYRYHLRPLRDADTDELSESDIICLDQIMQAFGHFPSWKLLEEAHDDTWKEIWGAAKARGVPIPVKEIIQLFEGSSELLDYLENINNE</sequence>
<gene>
    <name evidence="2" type="ORF">MNBD_CHLOROFLEXI01-1407</name>
</gene>
<reference evidence="2" key="1">
    <citation type="submission" date="2018-06" db="EMBL/GenBank/DDBJ databases">
        <authorList>
            <person name="Zhirakovskaya E."/>
        </authorList>
    </citation>
    <scope>NUCLEOTIDE SEQUENCE</scope>
</reference>
<dbReference type="EMBL" id="UOEU01000484">
    <property type="protein sequence ID" value="VAW33796.1"/>
    <property type="molecule type" value="Genomic_DNA"/>
</dbReference>
<proteinExistence type="predicted"/>
<dbReference type="AlphaFoldDB" id="A0A3B0VNR4"/>
<accession>A0A3B0VNR4</accession>
<organism evidence="2">
    <name type="scientific">hydrothermal vent metagenome</name>
    <dbReference type="NCBI Taxonomy" id="652676"/>
    <lineage>
        <taxon>unclassified sequences</taxon>
        <taxon>metagenomes</taxon>
        <taxon>ecological metagenomes</taxon>
    </lineage>
</organism>
<evidence type="ECO:0000313" key="2">
    <source>
        <dbReference type="EMBL" id="VAW33796.1"/>
    </source>
</evidence>
<dbReference type="InterPro" id="IPR025272">
    <property type="entry name" value="SocA_Panacea"/>
</dbReference>